<comment type="caution">
    <text evidence="1">The sequence shown here is derived from an EMBL/GenBank/DDBJ whole genome shotgun (WGS) entry which is preliminary data.</text>
</comment>
<protein>
    <recommendedName>
        <fullName evidence="3">DUF4258 domain-containing protein</fullName>
    </recommendedName>
</protein>
<name>A0A559ID86_9BACL</name>
<dbReference type="RefSeq" id="WP_144995099.1">
    <property type="nucleotide sequence ID" value="NZ_VNJK01000007.1"/>
</dbReference>
<gene>
    <name evidence="1" type="ORF">FPZ44_24840</name>
</gene>
<dbReference type="EMBL" id="VNJK01000007">
    <property type="protein sequence ID" value="TVX85586.1"/>
    <property type="molecule type" value="Genomic_DNA"/>
</dbReference>
<organism evidence="1 2">
    <name type="scientific">Paenibacillus agilis</name>
    <dbReference type="NCBI Taxonomy" id="3020863"/>
    <lineage>
        <taxon>Bacteria</taxon>
        <taxon>Bacillati</taxon>
        <taxon>Bacillota</taxon>
        <taxon>Bacilli</taxon>
        <taxon>Bacillales</taxon>
        <taxon>Paenibacillaceae</taxon>
        <taxon>Paenibacillus</taxon>
    </lineage>
</organism>
<dbReference type="OrthoDB" id="2680485at2"/>
<reference evidence="1 2" key="1">
    <citation type="submission" date="2019-07" db="EMBL/GenBank/DDBJ databases">
        <authorList>
            <person name="Kim J."/>
        </authorList>
    </citation>
    <scope>NUCLEOTIDE SEQUENCE [LARGE SCALE GENOMIC DNA]</scope>
    <source>
        <strain evidence="1 2">N4</strain>
    </source>
</reference>
<keyword evidence="2" id="KW-1185">Reference proteome</keyword>
<proteinExistence type="predicted"/>
<dbReference type="Proteomes" id="UP000318102">
    <property type="component" value="Unassembled WGS sequence"/>
</dbReference>
<evidence type="ECO:0000313" key="1">
    <source>
        <dbReference type="EMBL" id="TVX85586.1"/>
    </source>
</evidence>
<dbReference type="AlphaFoldDB" id="A0A559ID86"/>
<accession>A0A559ID86</accession>
<evidence type="ECO:0008006" key="3">
    <source>
        <dbReference type="Google" id="ProtNLM"/>
    </source>
</evidence>
<evidence type="ECO:0000313" key="2">
    <source>
        <dbReference type="Proteomes" id="UP000318102"/>
    </source>
</evidence>
<sequence>MFPEKTVFSHHAKLRCKQRGIDMQRIKRQLLSKPYAEGSHDWVVPNTPLQISYQDTGYNRTIITVILEHTSVRSYNKDKKKNSNQ</sequence>